<evidence type="ECO:0000313" key="2">
    <source>
        <dbReference type="Proteomes" id="UP000274131"/>
    </source>
</evidence>
<evidence type="ECO:0000313" key="3">
    <source>
        <dbReference type="WBParaSite" id="EVEC_0000486301-mRNA-1"/>
    </source>
</evidence>
<reference evidence="3" key="1">
    <citation type="submission" date="2017-02" db="UniProtKB">
        <authorList>
            <consortium name="WormBaseParasite"/>
        </authorList>
    </citation>
    <scope>IDENTIFICATION</scope>
</reference>
<gene>
    <name evidence="1" type="ORF">EVEC_LOCUS4571</name>
</gene>
<dbReference type="EMBL" id="UXUI01007895">
    <property type="protein sequence ID" value="VDD89820.1"/>
    <property type="molecule type" value="Genomic_DNA"/>
</dbReference>
<name>A0A0N4V451_ENTVE</name>
<dbReference type="AlphaFoldDB" id="A0A0N4V451"/>
<proteinExistence type="predicted"/>
<reference evidence="1 2" key="2">
    <citation type="submission" date="2018-10" db="EMBL/GenBank/DDBJ databases">
        <authorList>
            <consortium name="Pathogen Informatics"/>
        </authorList>
    </citation>
    <scope>NUCLEOTIDE SEQUENCE [LARGE SCALE GENOMIC DNA]</scope>
</reference>
<accession>A0A0N4V451</accession>
<dbReference type="Proteomes" id="UP000274131">
    <property type="component" value="Unassembled WGS sequence"/>
</dbReference>
<keyword evidence="2" id="KW-1185">Reference proteome</keyword>
<organism evidence="3">
    <name type="scientific">Enterobius vermicularis</name>
    <name type="common">Human pinworm</name>
    <dbReference type="NCBI Taxonomy" id="51028"/>
    <lineage>
        <taxon>Eukaryota</taxon>
        <taxon>Metazoa</taxon>
        <taxon>Ecdysozoa</taxon>
        <taxon>Nematoda</taxon>
        <taxon>Chromadorea</taxon>
        <taxon>Rhabditida</taxon>
        <taxon>Spirurina</taxon>
        <taxon>Oxyuridomorpha</taxon>
        <taxon>Oxyuroidea</taxon>
        <taxon>Oxyuridae</taxon>
        <taxon>Enterobius</taxon>
    </lineage>
</organism>
<dbReference type="WBParaSite" id="EVEC_0000486301-mRNA-1">
    <property type="protein sequence ID" value="EVEC_0000486301-mRNA-1"/>
    <property type="gene ID" value="EVEC_0000486301"/>
</dbReference>
<sequence length="186" mass="21099">MYQSFHRTSGAELEKNLKYQKKLFEVSVSKRVAAESSTSSSDDGAEQVMPLKRSKKLAVTASKSNINTKDGKSTNIRMKKILNGLAADVSSTDEPEGYVKDRKLRMIARRMLKVAEENEICVQVASSYLHSVVSFKKHRKQRSLNSFLHDMGMDSMEYKYAFCCKLEFVVDTGAYFIVLAMKPYKL</sequence>
<protein>
    <submittedName>
        <fullName evidence="3">Dynein light chain</fullName>
    </submittedName>
</protein>
<evidence type="ECO:0000313" key="1">
    <source>
        <dbReference type="EMBL" id="VDD89820.1"/>
    </source>
</evidence>